<dbReference type="GO" id="GO:0006351">
    <property type="term" value="P:DNA-templated transcription"/>
    <property type="evidence" value="ECO:0007669"/>
    <property type="project" value="InterPro"/>
</dbReference>
<dbReference type="EMBL" id="MG693143">
    <property type="protein sequence ID" value="AWV67013.1"/>
    <property type="molecule type" value="Genomic_RNA"/>
</dbReference>
<dbReference type="SMR" id="A0A2Z4EVK2"/>
<dbReference type="Pfam" id="PF00680">
    <property type="entry name" value="RdRP_1"/>
    <property type="match status" value="1"/>
</dbReference>
<keyword evidence="1" id="KW-0696">RNA-directed RNA polymerase</keyword>
<evidence type="ECO:0000256" key="1">
    <source>
        <dbReference type="ARBA" id="ARBA00022484"/>
    </source>
</evidence>
<evidence type="ECO:0000256" key="4">
    <source>
        <dbReference type="ARBA" id="ARBA00022953"/>
    </source>
</evidence>
<organism evidence="6">
    <name type="scientific">Lysoka partitivirus</name>
    <dbReference type="NCBI Taxonomy" id="2169483"/>
    <lineage>
        <taxon>Viruses</taxon>
        <taxon>Riboviria</taxon>
        <taxon>Orthornavirae</taxon>
        <taxon>Pisuviricota</taxon>
        <taxon>Duplopiviricetes</taxon>
        <taxon>Durnavirales</taxon>
        <taxon>Picobirnaviridae</taxon>
    </lineage>
</organism>
<accession>A0A2Z4EVK2</accession>
<reference evidence="6" key="1">
    <citation type="journal article" date="2018" name="Virus Evol.">
        <title>Cameroonian fruit bats harbor divergent viruses, including rotavirus H, bastroviruses, and picobirnaviruses using an alternative genetic code.</title>
        <authorList>
            <person name="Yinda C.K."/>
            <person name="Ghogomu S.M."/>
            <person name="Conceicao-Neto N."/>
            <person name="Beller L."/>
            <person name="Deboutte W."/>
            <person name="Vanhulle E."/>
            <person name="Maes P."/>
            <person name="Van Ranst M."/>
            <person name="Matthijnssens J."/>
        </authorList>
    </citation>
    <scope>NUCLEOTIDE SEQUENCE</scope>
    <source>
        <strain evidence="6">P1-346</strain>
    </source>
</reference>
<dbReference type="InterPro" id="IPR043502">
    <property type="entry name" value="DNA/RNA_pol_sf"/>
</dbReference>
<sequence length="471" mass="53903">MDGLRFLGHVGIRPTREEFQILVDRPVYEAVKRYTTQADMQEIDGWARSFYTLEGHLESIMQFSKPLLPEPTDSTWADTKREVYAQVTNLFPKVNSLMFEQDMDRIPYEAASAAGYGYSGKKGEGDNFSRAKSIANAAVRQFNEDIDKFGFDLARNHLIEQGTPDVAFTRTQLAKLPSIKVRIVFGEAFHNILIEGLSAAPLLAAFKSADTFYVTGKDPTIFVPKLLFNLGLDQGWFICLDWKAFDATVQLWEIDHAFNCLKGLLNFPSLLTERAFEYARESFKQRKLAAPDGTLWMRTSGIPSGSYFTNIIGSIINYTRIKYLCNREGLVVRNCYVQGDDSITWLTSSPRPDIYRLAEIGEPFGWRINLMKTLITDSSQEVTFLGRSQIHQFNIRERLKVLRLMCFPEYEVQNPAISTARVRAIARDAGFRDPLYNKILYDLKRRFGEAQSVPPHLLTYVDRFDFQDVNM</sequence>
<protein>
    <submittedName>
        <fullName evidence="6">RdRp</fullName>
    </submittedName>
</protein>
<proteinExistence type="predicted"/>
<evidence type="ECO:0000256" key="2">
    <source>
        <dbReference type="ARBA" id="ARBA00022679"/>
    </source>
</evidence>
<keyword evidence="2" id="KW-0808">Transferase</keyword>
<keyword evidence="4" id="KW-0693">Viral RNA replication</keyword>
<keyword evidence="3" id="KW-0548">Nucleotidyltransferase</keyword>
<dbReference type="SUPFAM" id="SSF56672">
    <property type="entry name" value="DNA/RNA polymerases"/>
    <property type="match status" value="1"/>
</dbReference>
<evidence type="ECO:0000259" key="5">
    <source>
        <dbReference type="Pfam" id="PF00680"/>
    </source>
</evidence>
<feature type="domain" description="RNA-directed RNA polymerase C-terminal" evidence="5">
    <location>
        <begin position="40"/>
        <end position="435"/>
    </location>
</feature>
<evidence type="ECO:0000256" key="3">
    <source>
        <dbReference type="ARBA" id="ARBA00022695"/>
    </source>
</evidence>
<dbReference type="GO" id="GO:0003968">
    <property type="term" value="F:RNA-directed RNA polymerase activity"/>
    <property type="evidence" value="ECO:0007669"/>
    <property type="project" value="UniProtKB-KW"/>
</dbReference>
<dbReference type="GO" id="GO:0003723">
    <property type="term" value="F:RNA binding"/>
    <property type="evidence" value="ECO:0007669"/>
    <property type="project" value="InterPro"/>
</dbReference>
<evidence type="ECO:0000313" key="6">
    <source>
        <dbReference type="EMBL" id="AWV67013.1"/>
    </source>
</evidence>
<name>A0A2Z4EVK2_9VIRU</name>
<dbReference type="InterPro" id="IPR001205">
    <property type="entry name" value="RNA-dir_pol_C"/>
</dbReference>